<reference evidence="2" key="1">
    <citation type="submission" date="2017-09" db="EMBL/GenBank/DDBJ databases">
        <title>Depth-based differentiation of microbial function through sediment-hosted aquifers and enrichment of novel symbionts in the deep terrestrial subsurface.</title>
        <authorList>
            <person name="Probst A.J."/>
            <person name="Ladd B."/>
            <person name="Jarett J.K."/>
            <person name="Geller-Mcgrath D.E."/>
            <person name="Sieber C.M.K."/>
            <person name="Emerson J.B."/>
            <person name="Anantharaman K."/>
            <person name="Thomas B.C."/>
            <person name="Malmstrom R."/>
            <person name="Stieglmeier M."/>
            <person name="Klingl A."/>
            <person name="Woyke T."/>
            <person name="Ryan C.M."/>
            <person name="Banfield J.F."/>
        </authorList>
    </citation>
    <scope>NUCLEOTIDE SEQUENCE [LARGE SCALE GENOMIC DNA]</scope>
</reference>
<dbReference type="EMBL" id="PEVC01000052">
    <property type="protein sequence ID" value="PIV00487.1"/>
    <property type="molecule type" value="Genomic_DNA"/>
</dbReference>
<comment type="caution">
    <text evidence="1">The sequence shown here is derived from an EMBL/GenBank/DDBJ whole genome shotgun (WGS) entry which is preliminary data.</text>
</comment>
<accession>A0A2M7BBM1</accession>
<gene>
    <name evidence="1" type="ORF">COS54_02995</name>
</gene>
<dbReference type="Proteomes" id="UP000229631">
    <property type="component" value="Unassembled WGS sequence"/>
</dbReference>
<evidence type="ECO:0000313" key="2">
    <source>
        <dbReference type="Proteomes" id="UP000229631"/>
    </source>
</evidence>
<protein>
    <submittedName>
        <fullName evidence="1">Uncharacterized protein</fullName>
    </submittedName>
</protein>
<sequence length="121" mass="13765">MSNLPEKNGKEILNELFSEQEKFPVEVETESEVGPEIKSLVQKIEEDVVLNQPVIDNYGQTLVSSAAPQNPRIVLPISKNSFTLGLTKKISESIRWLTEWCFRLIKIFGKRASFKEAETKL</sequence>
<proteinExistence type="predicted"/>
<name>A0A2M7BBM1_9BACT</name>
<evidence type="ECO:0000313" key="1">
    <source>
        <dbReference type="EMBL" id="PIV00487.1"/>
    </source>
</evidence>
<dbReference type="AlphaFoldDB" id="A0A2M7BBM1"/>
<organism evidence="1 2">
    <name type="scientific">Candidatus Shapirobacteria bacterium CG03_land_8_20_14_0_80_39_12</name>
    <dbReference type="NCBI Taxonomy" id="1974879"/>
    <lineage>
        <taxon>Bacteria</taxon>
        <taxon>Candidatus Shapironibacteriota</taxon>
    </lineage>
</organism>